<evidence type="ECO:0000313" key="2">
    <source>
        <dbReference type="EMBL" id="OBR92084.1"/>
    </source>
</evidence>
<evidence type="ECO:0000313" key="4">
    <source>
        <dbReference type="Proteomes" id="UP000093694"/>
    </source>
</evidence>
<dbReference type="AlphaFoldDB" id="A0A162KSV7"/>
<evidence type="ECO:0000313" key="3">
    <source>
        <dbReference type="Proteomes" id="UP000077384"/>
    </source>
</evidence>
<sequence>MSEHEKVFIPKESIDKLVSGLKSIRITTREKATRKEVGKLLDLLQQDLSQKNIPLKEQILEKMKESKGVDPNLNANLYILYRNLDSGQITEEQALELFQMYVKIEPYNKTIL</sequence>
<name>A0A162KSV7_9CLOT</name>
<dbReference type="EMBL" id="LROR01000062">
    <property type="protein sequence ID" value="OBR92084.1"/>
    <property type="molecule type" value="Genomic_DNA"/>
</dbReference>
<dbReference type="Proteomes" id="UP000077384">
    <property type="component" value="Unassembled WGS sequence"/>
</dbReference>
<dbReference type="Proteomes" id="UP000093694">
    <property type="component" value="Unassembled WGS sequence"/>
</dbReference>
<protein>
    <submittedName>
        <fullName evidence="1">Uncharacterized protein</fullName>
    </submittedName>
</protein>
<evidence type="ECO:0000313" key="1">
    <source>
        <dbReference type="EMBL" id="OAA86452.1"/>
    </source>
</evidence>
<proteinExistence type="predicted"/>
<dbReference type="PATRIC" id="fig|1705578.3.peg.3091"/>
<reference evidence="2 4" key="2">
    <citation type="journal article" date="2016" name="Front. Microbiol.">
        <title>Industrial Acetogenic Biocatalysts: A Comparative Metabolic and Genomic Analysis.</title>
        <authorList>
            <person name="Bengelsdorf F."/>
            <person name="Poehlein A."/>
            <person name="Sonja S."/>
            <person name="Erz C."/>
            <person name="Hummel T."/>
            <person name="Hoffmeister S."/>
            <person name="Daniel R."/>
            <person name="Durre P."/>
        </authorList>
    </citation>
    <scope>NUCLEOTIDE SEQUENCE [LARGE SCALE GENOMIC DNA]</scope>
    <source>
        <strain evidence="2 4">PTA-10522</strain>
    </source>
</reference>
<dbReference type="RefSeq" id="WP_013237682.1">
    <property type="nucleotide sequence ID" value="NZ_LITQ01000043.1"/>
</dbReference>
<accession>A0A162KSV7</accession>
<organism evidence="1 3">
    <name type="scientific">Clostridium coskatii</name>
    <dbReference type="NCBI Taxonomy" id="1705578"/>
    <lineage>
        <taxon>Bacteria</taxon>
        <taxon>Bacillati</taxon>
        <taxon>Bacillota</taxon>
        <taxon>Clostridia</taxon>
        <taxon>Eubacteriales</taxon>
        <taxon>Clostridiaceae</taxon>
        <taxon>Clostridium</taxon>
    </lineage>
</organism>
<keyword evidence="4" id="KW-1185">Reference proteome</keyword>
<dbReference type="EMBL" id="LITQ01000043">
    <property type="protein sequence ID" value="OAA86452.1"/>
    <property type="molecule type" value="Genomic_DNA"/>
</dbReference>
<comment type="caution">
    <text evidence="1">The sequence shown here is derived from an EMBL/GenBank/DDBJ whole genome shotgun (WGS) entry which is preliminary data.</text>
</comment>
<reference evidence="1 3" key="1">
    <citation type="journal article" date="2015" name="Biotechnol. Bioeng.">
        <title>Genome sequence and phenotypic characterization of Caulobacter segnis.</title>
        <authorList>
            <person name="Patel S."/>
            <person name="Fletcher B."/>
            <person name="Scott D.C."/>
            <person name="Ely B."/>
        </authorList>
    </citation>
    <scope>NUCLEOTIDE SEQUENCE [LARGE SCALE GENOMIC DNA]</scope>
    <source>
        <strain evidence="1 3">PS02</strain>
    </source>
</reference>
<gene>
    <name evidence="2" type="ORF">CLCOS_31950</name>
    <name evidence="1" type="ORF">WX73_02810</name>
</gene>